<comment type="similarity">
    <text evidence="1">Belongs to the ROK (NagC/XylR) family.</text>
</comment>
<dbReference type="Gene3D" id="3.30.420.40">
    <property type="match status" value="2"/>
</dbReference>
<dbReference type="NCBIfam" id="TIGR00744">
    <property type="entry name" value="ROK_glcA_fam"/>
    <property type="match status" value="1"/>
</dbReference>
<dbReference type="RefSeq" id="WP_014826082.1">
    <property type="nucleotide sequence ID" value="NC_018068.1"/>
</dbReference>
<dbReference type="InterPro" id="IPR000600">
    <property type="entry name" value="ROK"/>
</dbReference>
<keyword evidence="4 9" id="KW-0808">Transferase</keyword>
<organism evidence="9 10">
    <name type="scientific">Desulfosporosinus acidiphilus (strain DSM 22704 / JCM 16185 / SJ4)</name>
    <dbReference type="NCBI Taxonomy" id="646529"/>
    <lineage>
        <taxon>Bacteria</taxon>
        <taxon>Bacillati</taxon>
        <taxon>Bacillota</taxon>
        <taxon>Clostridia</taxon>
        <taxon>Eubacteriales</taxon>
        <taxon>Desulfitobacteriaceae</taxon>
        <taxon>Desulfosporosinus</taxon>
    </lineage>
</organism>
<dbReference type="InterPro" id="IPR004654">
    <property type="entry name" value="ROK_glcA"/>
</dbReference>
<evidence type="ECO:0000256" key="4">
    <source>
        <dbReference type="ARBA" id="ARBA00022679"/>
    </source>
</evidence>
<dbReference type="CDD" id="cd24062">
    <property type="entry name" value="ASKHA_NBD_ROK_BsGLK-like"/>
    <property type="match status" value="1"/>
</dbReference>
<dbReference type="PROSITE" id="PS01125">
    <property type="entry name" value="ROK"/>
    <property type="match status" value="1"/>
</dbReference>
<dbReference type="InterPro" id="IPR043129">
    <property type="entry name" value="ATPase_NBD"/>
</dbReference>
<keyword evidence="5" id="KW-0547">Nucleotide-binding</keyword>
<dbReference type="PANTHER" id="PTHR18964:SF149">
    <property type="entry name" value="BIFUNCTIONAL UDP-N-ACETYLGLUCOSAMINE 2-EPIMERASE_N-ACETYLMANNOSAMINE KINASE"/>
    <property type="match status" value="1"/>
</dbReference>
<dbReference type="Pfam" id="PF00480">
    <property type="entry name" value="ROK"/>
    <property type="match status" value="1"/>
</dbReference>
<dbReference type="HOGENOM" id="CLU_036604_0_1_9"/>
<keyword evidence="6 9" id="KW-0418">Kinase</keyword>
<dbReference type="eggNOG" id="COG1940">
    <property type="taxonomic scope" value="Bacteria"/>
</dbReference>
<dbReference type="PANTHER" id="PTHR18964">
    <property type="entry name" value="ROK (REPRESSOR, ORF, KINASE) FAMILY"/>
    <property type="match status" value="1"/>
</dbReference>
<dbReference type="KEGG" id="dai:Desaci_1033"/>
<dbReference type="AlphaFoldDB" id="I4D2Q0"/>
<dbReference type="GO" id="GO:0006096">
    <property type="term" value="P:glycolytic process"/>
    <property type="evidence" value="ECO:0007669"/>
    <property type="project" value="InterPro"/>
</dbReference>
<evidence type="ECO:0000256" key="1">
    <source>
        <dbReference type="ARBA" id="ARBA00006479"/>
    </source>
</evidence>
<gene>
    <name evidence="9" type="ordered locus">Desaci_1033</name>
</gene>
<evidence type="ECO:0000256" key="8">
    <source>
        <dbReference type="ARBA" id="ARBA00032386"/>
    </source>
</evidence>
<dbReference type="GO" id="GO:0005524">
    <property type="term" value="F:ATP binding"/>
    <property type="evidence" value="ECO:0007669"/>
    <property type="project" value="UniProtKB-KW"/>
</dbReference>
<evidence type="ECO:0000256" key="2">
    <source>
        <dbReference type="ARBA" id="ARBA00012323"/>
    </source>
</evidence>
<keyword evidence="10" id="KW-1185">Reference proteome</keyword>
<dbReference type="SUPFAM" id="SSF53067">
    <property type="entry name" value="Actin-like ATPase domain"/>
    <property type="match status" value="1"/>
</dbReference>
<evidence type="ECO:0000256" key="3">
    <source>
        <dbReference type="ARBA" id="ARBA00014701"/>
    </source>
</evidence>
<protein>
    <recommendedName>
        <fullName evidence="3">Glucokinase</fullName>
        <ecNumber evidence="2">2.7.1.2</ecNumber>
    </recommendedName>
    <alternativeName>
        <fullName evidence="8">Glucose kinase</fullName>
    </alternativeName>
</protein>
<evidence type="ECO:0000313" key="9">
    <source>
        <dbReference type="EMBL" id="AFM40074.1"/>
    </source>
</evidence>
<evidence type="ECO:0000256" key="5">
    <source>
        <dbReference type="ARBA" id="ARBA00022741"/>
    </source>
</evidence>
<dbReference type="GO" id="GO:0005737">
    <property type="term" value="C:cytoplasm"/>
    <property type="evidence" value="ECO:0007669"/>
    <property type="project" value="InterPro"/>
</dbReference>
<dbReference type="InterPro" id="IPR049874">
    <property type="entry name" value="ROK_cs"/>
</dbReference>
<evidence type="ECO:0000256" key="7">
    <source>
        <dbReference type="ARBA" id="ARBA00022840"/>
    </source>
</evidence>
<proteinExistence type="inferred from homology"/>
<dbReference type="STRING" id="646529.Desaci_1033"/>
<name>I4D2Q0_DESAJ</name>
<dbReference type="Proteomes" id="UP000002892">
    <property type="component" value="Chromosome"/>
</dbReference>
<evidence type="ECO:0000256" key="6">
    <source>
        <dbReference type="ARBA" id="ARBA00022777"/>
    </source>
</evidence>
<accession>I4D2Q0</accession>
<sequence length="323" mass="34169">MKSVIMGIDLGGTSIKLGLVNISGQIVQSLEWPTPKNKSYHEVIAAFERMSEQLLRESSYSWRDILGVGIGIPGFLDFSTGSVFEVVNLGWHQVPLKEELERIWDVPVLLENDANAAALGEMWTGAGKGASHIICLTIGTGIGGGVIINGDIYHGANGSAGEIGHITVKEQGGRPCNCGKKGCLETEASATAIVLKTLEQVKGASGLLKEEYAKQGNSITAKSVVELAKLGDPTCQTIIADAGTVLGKALANMCYLLNPELIVIGGGISYAGEILFKPLTESFRNFALPRVRENTSIVQAKLGNQAGIVGAASLIHHYDLLES</sequence>
<evidence type="ECO:0000313" key="10">
    <source>
        <dbReference type="Proteomes" id="UP000002892"/>
    </source>
</evidence>
<dbReference type="EC" id="2.7.1.2" evidence="2"/>
<keyword evidence="7" id="KW-0067">ATP-binding</keyword>
<reference evidence="9 10" key="1">
    <citation type="journal article" date="2012" name="J. Bacteriol.">
        <title>Complete genome sequences of Desulfosporosinus orientis DSM765T, Desulfosporosinus youngiae DSM17734T, Desulfosporosinus meridiei DSM13257T, and Desulfosporosinus acidiphilus DSM22704T.</title>
        <authorList>
            <person name="Pester M."/>
            <person name="Brambilla E."/>
            <person name="Alazard D."/>
            <person name="Rattei T."/>
            <person name="Weinmaier T."/>
            <person name="Han J."/>
            <person name="Lucas S."/>
            <person name="Lapidus A."/>
            <person name="Cheng J.F."/>
            <person name="Goodwin L."/>
            <person name="Pitluck S."/>
            <person name="Peters L."/>
            <person name="Ovchinnikova G."/>
            <person name="Teshima H."/>
            <person name="Detter J.C."/>
            <person name="Han C.S."/>
            <person name="Tapia R."/>
            <person name="Land M.L."/>
            <person name="Hauser L."/>
            <person name="Kyrpides N.C."/>
            <person name="Ivanova N.N."/>
            <person name="Pagani I."/>
            <person name="Huntmann M."/>
            <person name="Wei C.L."/>
            <person name="Davenport K.W."/>
            <person name="Daligault H."/>
            <person name="Chain P.S."/>
            <person name="Chen A."/>
            <person name="Mavromatis K."/>
            <person name="Markowitz V."/>
            <person name="Szeto E."/>
            <person name="Mikhailova N."/>
            <person name="Pati A."/>
            <person name="Wagner M."/>
            <person name="Woyke T."/>
            <person name="Ollivier B."/>
            <person name="Klenk H.P."/>
            <person name="Spring S."/>
            <person name="Loy A."/>
        </authorList>
    </citation>
    <scope>NUCLEOTIDE SEQUENCE [LARGE SCALE GENOMIC DNA]</scope>
    <source>
        <strain evidence="10">DSM 22704 / JCM 16185 / SJ4</strain>
    </source>
</reference>
<dbReference type="EMBL" id="CP003639">
    <property type="protein sequence ID" value="AFM40074.1"/>
    <property type="molecule type" value="Genomic_DNA"/>
</dbReference>
<dbReference type="GO" id="GO:0004340">
    <property type="term" value="F:glucokinase activity"/>
    <property type="evidence" value="ECO:0007669"/>
    <property type="project" value="UniProtKB-EC"/>
</dbReference>